<gene>
    <name evidence="2" type="ORF">XcodCFBP4690_10630</name>
</gene>
<evidence type="ECO:0000313" key="3">
    <source>
        <dbReference type="Proteomes" id="UP000237872"/>
    </source>
</evidence>
<protein>
    <recommendedName>
        <fullName evidence="4">DUF4410 domain-containing protein</fullName>
    </recommendedName>
</protein>
<dbReference type="PROSITE" id="PS51257">
    <property type="entry name" value="PROKAR_LIPOPROTEIN"/>
    <property type="match status" value="1"/>
</dbReference>
<dbReference type="AlphaFoldDB" id="A0A2S7CRG9"/>
<proteinExistence type="predicted"/>
<feature type="chain" id="PRO_5015777472" description="DUF4410 domain-containing protein" evidence="1">
    <location>
        <begin position="25"/>
        <end position="204"/>
    </location>
</feature>
<name>A0A2S7CRG9_9XANT</name>
<dbReference type="Proteomes" id="UP000237872">
    <property type="component" value="Unassembled WGS sequence"/>
</dbReference>
<sequence>MRSKTGLRALRAVAALLMCASLSACLTMKSYVDPALPVVAQDQFTAPRAPAPVLVLFEFRTKGSANARATEAMRSRVIAAVAQSHQFGQIDGNAPNAGQLRVVIDNVPLTDAAAAKGFGTGLTLGLAGSMVTDGYVCTASYTRAGKTIQATVKHALHTTIGNKAGPAGLPARTPAEAANVVVDQLVFNALNTLAAQGAFADPAA</sequence>
<evidence type="ECO:0000256" key="1">
    <source>
        <dbReference type="SAM" id="SignalP"/>
    </source>
</evidence>
<organism evidence="2 3">
    <name type="scientific">Xanthomonas codiaei</name>
    <dbReference type="NCBI Taxonomy" id="56463"/>
    <lineage>
        <taxon>Bacteria</taxon>
        <taxon>Pseudomonadati</taxon>
        <taxon>Pseudomonadota</taxon>
        <taxon>Gammaproteobacteria</taxon>
        <taxon>Lysobacterales</taxon>
        <taxon>Lysobacteraceae</taxon>
        <taxon>Xanthomonas</taxon>
    </lineage>
</organism>
<evidence type="ECO:0008006" key="4">
    <source>
        <dbReference type="Google" id="ProtNLM"/>
    </source>
</evidence>
<keyword evidence="1" id="KW-0732">Signal</keyword>
<evidence type="ECO:0000313" key="2">
    <source>
        <dbReference type="EMBL" id="PPU64089.1"/>
    </source>
</evidence>
<comment type="caution">
    <text evidence="2">The sequence shown here is derived from an EMBL/GenBank/DDBJ whole genome shotgun (WGS) entry which is preliminary data.</text>
</comment>
<dbReference type="EMBL" id="MDEC01000012">
    <property type="protein sequence ID" value="PPU64089.1"/>
    <property type="molecule type" value="Genomic_DNA"/>
</dbReference>
<reference evidence="2 3" key="1">
    <citation type="submission" date="2016-08" db="EMBL/GenBank/DDBJ databases">
        <authorList>
            <person name="Seilhamer J.J."/>
        </authorList>
    </citation>
    <scope>NUCLEOTIDE SEQUENCE [LARGE SCALE GENOMIC DNA]</scope>
    <source>
        <strain evidence="2 3">CFBP4690</strain>
    </source>
</reference>
<accession>A0A2S7CRG9</accession>
<feature type="signal peptide" evidence="1">
    <location>
        <begin position="1"/>
        <end position="24"/>
    </location>
</feature>